<reference evidence="2" key="1">
    <citation type="journal article" date="2020" name="mSystems">
        <title>Genome- and Community-Level Interaction Insights into Carbon Utilization and Element Cycling Functions of Hydrothermarchaeota in Hydrothermal Sediment.</title>
        <authorList>
            <person name="Zhou Z."/>
            <person name="Liu Y."/>
            <person name="Xu W."/>
            <person name="Pan J."/>
            <person name="Luo Z.H."/>
            <person name="Li M."/>
        </authorList>
    </citation>
    <scope>NUCLEOTIDE SEQUENCE [LARGE SCALE GENOMIC DNA]</scope>
    <source>
        <strain evidence="2">SpSt-642</strain>
    </source>
</reference>
<protein>
    <submittedName>
        <fullName evidence="2">Uncharacterized protein</fullName>
    </submittedName>
</protein>
<organism evidence="2">
    <name type="scientific">Staphylothermus marinus</name>
    <dbReference type="NCBI Taxonomy" id="2280"/>
    <lineage>
        <taxon>Archaea</taxon>
        <taxon>Thermoproteota</taxon>
        <taxon>Thermoprotei</taxon>
        <taxon>Desulfurococcales</taxon>
        <taxon>Desulfurococcaceae</taxon>
        <taxon>Staphylothermus</taxon>
    </lineage>
</organism>
<name>A0A7C4D757_STAMA</name>
<comment type="caution">
    <text evidence="2">The sequence shown here is derived from an EMBL/GenBank/DDBJ whole genome shotgun (WGS) entry which is preliminary data.</text>
</comment>
<dbReference type="EMBL" id="DTBJ01000016">
    <property type="protein sequence ID" value="HGM58302.1"/>
    <property type="molecule type" value="Genomic_DNA"/>
</dbReference>
<keyword evidence="1" id="KW-0472">Membrane</keyword>
<gene>
    <name evidence="2" type="ORF">ENU14_01755</name>
</gene>
<sequence length="88" mass="9989">MISIVEFIQNLIVSITIVAWILFFLTWVIGWAIKGSPIPFMRIKRTGERMIEDAIWAAFWLAMGSTVFAIIAYIATVFYQPLPAPPTI</sequence>
<keyword evidence="1" id="KW-1133">Transmembrane helix</keyword>
<evidence type="ECO:0000313" key="2">
    <source>
        <dbReference type="EMBL" id="HGM58302.1"/>
    </source>
</evidence>
<accession>A0A7C4D757</accession>
<feature type="transmembrane region" description="Helical" evidence="1">
    <location>
        <begin position="54"/>
        <end position="79"/>
    </location>
</feature>
<proteinExistence type="predicted"/>
<evidence type="ECO:0000256" key="1">
    <source>
        <dbReference type="SAM" id="Phobius"/>
    </source>
</evidence>
<dbReference type="InterPro" id="IPR049689">
    <property type="entry name" value="CedA1_arc"/>
</dbReference>
<feature type="transmembrane region" description="Helical" evidence="1">
    <location>
        <begin position="12"/>
        <end position="33"/>
    </location>
</feature>
<dbReference type="AlphaFoldDB" id="A0A7C4D757"/>
<keyword evidence="1" id="KW-0812">Transmembrane</keyword>
<dbReference type="NCBIfam" id="NF041797">
    <property type="entry name" value="Ced_CedA1"/>
    <property type="match status" value="1"/>
</dbReference>